<evidence type="ECO:0000313" key="1">
    <source>
        <dbReference type="EMBL" id="CAB4128693.1"/>
    </source>
</evidence>
<gene>
    <name evidence="1" type="ORF">UFOVP114_60</name>
</gene>
<name>A0A6J5L5P3_9CAUD</name>
<protein>
    <submittedName>
        <fullName evidence="1">Uncharacterized protein</fullName>
    </submittedName>
</protein>
<reference evidence="1" key="1">
    <citation type="submission" date="2020-04" db="EMBL/GenBank/DDBJ databases">
        <authorList>
            <person name="Chiriac C."/>
            <person name="Salcher M."/>
            <person name="Ghai R."/>
            <person name="Kavagutti S V."/>
        </authorList>
    </citation>
    <scope>NUCLEOTIDE SEQUENCE</scope>
</reference>
<accession>A0A6J5L5P3</accession>
<sequence>MAFDGKRVELFSLWTPLLAGDDIESLIHKTVAAARLPPKDSGAYISRAANGNQGQPLLLPVGGIVSAEEKDQQGETVVQDGIDWSYHLKRGHLNYEHLQGPENVIGYPETVTKCVYKGVPASRMSGYLYGDDKRAREIYEKAITMRKAGGARHIGFSIEGATVERDKKDKKRILKSFILNTAVTAHPVYPDSRLETLARSLMVADGLYKSGAIGYQSPTQIAGGLSALVPQSLGNTVSSSTYGGKRKGSEVSLERLASLIAKCYPRLSASESVALARSLMLLSK</sequence>
<organism evidence="1">
    <name type="scientific">uncultured Caudovirales phage</name>
    <dbReference type="NCBI Taxonomy" id="2100421"/>
    <lineage>
        <taxon>Viruses</taxon>
        <taxon>Duplodnaviria</taxon>
        <taxon>Heunggongvirae</taxon>
        <taxon>Uroviricota</taxon>
        <taxon>Caudoviricetes</taxon>
        <taxon>Peduoviridae</taxon>
        <taxon>Maltschvirus</taxon>
        <taxon>Maltschvirus maltsch</taxon>
    </lineage>
</organism>
<dbReference type="EMBL" id="LR796230">
    <property type="protein sequence ID" value="CAB4128693.1"/>
    <property type="molecule type" value="Genomic_DNA"/>
</dbReference>
<proteinExistence type="predicted"/>